<dbReference type="PANTHER" id="PTHR11076">
    <property type="entry name" value="DNA REPAIR POLYMERASE UMUC / TRANSFERASE FAMILY MEMBER"/>
    <property type="match status" value="1"/>
</dbReference>
<keyword evidence="3" id="KW-0239">DNA-directed DNA polymerase</keyword>
<evidence type="ECO:0000313" key="6">
    <source>
        <dbReference type="Proteomes" id="UP000594749"/>
    </source>
</evidence>
<dbReference type="GO" id="GO:0006281">
    <property type="term" value="P:DNA repair"/>
    <property type="evidence" value="ECO:0007669"/>
    <property type="project" value="InterPro"/>
</dbReference>
<dbReference type="SUPFAM" id="SSF56672">
    <property type="entry name" value="DNA/RNA polymerases"/>
    <property type="match status" value="1"/>
</dbReference>
<accession>A0A7M1LFK4</accession>
<dbReference type="GO" id="GO:0009432">
    <property type="term" value="P:SOS response"/>
    <property type="evidence" value="ECO:0007669"/>
    <property type="project" value="TreeGrafter"/>
</dbReference>
<comment type="similarity">
    <text evidence="1">Belongs to the DNA polymerase type-Y family.</text>
</comment>
<dbReference type="InterPro" id="IPR050116">
    <property type="entry name" value="DNA_polymerase-Y"/>
</dbReference>
<feature type="domain" description="UmuC" evidence="4">
    <location>
        <begin position="2"/>
        <end position="191"/>
    </location>
</feature>
<organism evidence="5 6">
    <name type="scientific">Campylobacter corcagiensis</name>
    <dbReference type="NCBI Taxonomy" id="1448857"/>
    <lineage>
        <taxon>Bacteria</taxon>
        <taxon>Pseudomonadati</taxon>
        <taxon>Campylobacterota</taxon>
        <taxon>Epsilonproteobacteria</taxon>
        <taxon>Campylobacterales</taxon>
        <taxon>Campylobacteraceae</taxon>
        <taxon>Campylobacter</taxon>
    </lineage>
</organism>
<dbReference type="Proteomes" id="UP000594749">
    <property type="component" value="Chromosome"/>
</dbReference>
<dbReference type="InterPro" id="IPR017961">
    <property type="entry name" value="DNA_pol_Y-fam_little_finger"/>
</dbReference>
<proteinExistence type="inferred from homology"/>
<keyword evidence="6" id="KW-1185">Reference proteome</keyword>
<evidence type="ECO:0000313" key="5">
    <source>
        <dbReference type="EMBL" id="QOQ87318.1"/>
    </source>
</evidence>
<keyword evidence="2" id="KW-0515">Mutator protein</keyword>
<name>A0A7M1LFK4_9BACT</name>
<keyword evidence="3" id="KW-0808">Transferase</keyword>
<dbReference type="GO" id="GO:0003684">
    <property type="term" value="F:damaged DNA binding"/>
    <property type="evidence" value="ECO:0007669"/>
    <property type="project" value="InterPro"/>
</dbReference>
<dbReference type="InterPro" id="IPR022880">
    <property type="entry name" value="DNApol_IV"/>
</dbReference>
<dbReference type="Pfam" id="PF00817">
    <property type="entry name" value="IMS"/>
    <property type="match status" value="1"/>
</dbReference>
<dbReference type="EMBL" id="CP063078">
    <property type="protein sequence ID" value="QOQ87318.1"/>
    <property type="molecule type" value="Genomic_DNA"/>
</dbReference>
<dbReference type="CDD" id="cd03586">
    <property type="entry name" value="PolY_Pol_IV_kappa"/>
    <property type="match status" value="1"/>
</dbReference>
<dbReference type="AlphaFoldDB" id="A0A7M1LFK4"/>
<evidence type="ECO:0000256" key="2">
    <source>
        <dbReference type="ARBA" id="ARBA00022457"/>
    </source>
</evidence>
<reference evidence="5 6" key="1">
    <citation type="submission" date="2020-10" db="EMBL/GenBank/DDBJ databases">
        <title>Campylobacter and Helicobacter PacBio genomes.</title>
        <authorList>
            <person name="Lane C."/>
        </authorList>
    </citation>
    <scope>NUCLEOTIDE SEQUENCE [LARGE SCALE GENOMIC DNA]</scope>
    <source>
        <strain evidence="5 6">2016D-0077</strain>
    </source>
</reference>
<protein>
    <submittedName>
        <fullName evidence="5">DNA polymerase IV</fullName>
    </submittedName>
</protein>
<dbReference type="Gene3D" id="1.10.150.20">
    <property type="entry name" value="5' to 3' exonuclease, C-terminal subdomain"/>
    <property type="match status" value="1"/>
</dbReference>
<dbReference type="Gene3D" id="3.40.1170.60">
    <property type="match status" value="1"/>
</dbReference>
<dbReference type="InterPro" id="IPR043128">
    <property type="entry name" value="Rev_trsase/Diguanyl_cyclase"/>
</dbReference>
<dbReference type="InterPro" id="IPR036775">
    <property type="entry name" value="DNA_pol_Y-fam_lit_finger_sf"/>
</dbReference>
<sequence length="382" mass="43119">MILHLDLDCFFVSAARIKDPSLIGKNVAVVGGGGSAIFGDEESLGGVVLSPSYEARKFGVKSAMPLKKAQNLCKDLILVKADHGFYKELSQKLYKFLYSFTPDIEAFSIDEFFMDLKGIEAKNDPLNFAKNLQSKILEKLNLPCSIGLSEAKFIAKLTTDLVKPFGVGMIKVNEIKDKLGDVDIAKFPFVGKSSQNYLKKHGIFTIKDAFEAKFVFEKMGKNGLKIYENIIGASRELELNKERKSISYGRTFEAIMDRNEIQRRIFVLCRYLSFSIYKFGKTPTKFEFRLRYIGRETHTKSFSLKESFSENLLDRVMSELFREADIRKTLSITHISVGVGGFLDTKVKTLFSDESALKLNNTLQSLRQKHGIEILKTAKELG</sequence>
<dbReference type="GO" id="GO:0042276">
    <property type="term" value="P:error-prone translesion synthesis"/>
    <property type="evidence" value="ECO:0007669"/>
    <property type="project" value="TreeGrafter"/>
</dbReference>
<evidence type="ECO:0000259" key="4">
    <source>
        <dbReference type="PROSITE" id="PS50173"/>
    </source>
</evidence>
<gene>
    <name evidence="5" type="ORF">IMC76_00380</name>
</gene>
<keyword evidence="3" id="KW-0548">Nucleotidyltransferase</keyword>
<dbReference type="InterPro" id="IPR043502">
    <property type="entry name" value="DNA/RNA_pol_sf"/>
</dbReference>
<dbReference type="PROSITE" id="PS50173">
    <property type="entry name" value="UMUC"/>
    <property type="match status" value="1"/>
</dbReference>
<evidence type="ECO:0000256" key="1">
    <source>
        <dbReference type="ARBA" id="ARBA00010945"/>
    </source>
</evidence>
<dbReference type="GO" id="GO:0003887">
    <property type="term" value="F:DNA-directed DNA polymerase activity"/>
    <property type="evidence" value="ECO:0007669"/>
    <property type="project" value="UniProtKB-KW"/>
</dbReference>
<dbReference type="RefSeq" id="WP_025803886.1">
    <property type="nucleotide sequence ID" value="NZ_CP053842.1"/>
</dbReference>
<dbReference type="InterPro" id="IPR001126">
    <property type="entry name" value="UmuC"/>
</dbReference>
<dbReference type="Gene3D" id="3.30.70.270">
    <property type="match status" value="1"/>
</dbReference>
<dbReference type="Gene3D" id="3.30.1490.100">
    <property type="entry name" value="DNA polymerase, Y-family, little finger domain"/>
    <property type="match status" value="1"/>
</dbReference>
<dbReference type="SUPFAM" id="SSF100879">
    <property type="entry name" value="Lesion bypass DNA polymerase (Y-family), little finger domain"/>
    <property type="match status" value="1"/>
</dbReference>
<dbReference type="OrthoDB" id="9808813at2"/>
<dbReference type="GO" id="GO:0005829">
    <property type="term" value="C:cytosol"/>
    <property type="evidence" value="ECO:0007669"/>
    <property type="project" value="TreeGrafter"/>
</dbReference>
<dbReference type="Pfam" id="PF11799">
    <property type="entry name" value="IMS_C"/>
    <property type="match status" value="1"/>
</dbReference>
<dbReference type="PANTHER" id="PTHR11076:SF33">
    <property type="entry name" value="DNA POLYMERASE KAPPA"/>
    <property type="match status" value="1"/>
</dbReference>
<evidence type="ECO:0000256" key="3">
    <source>
        <dbReference type="ARBA" id="ARBA00022932"/>
    </source>
</evidence>